<dbReference type="Proteomes" id="UP001235341">
    <property type="component" value="Chromosome"/>
</dbReference>
<evidence type="ECO:0000256" key="1">
    <source>
        <dbReference type="SAM" id="MobiDB-lite"/>
    </source>
</evidence>
<evidence type="ECO:0000313" key="3">
    <source>
        <dbReference type="Proteomes" id="UP001235341"/>
    </source>
</evidence>
<protein>
    <submittedName>
        <fullName evidence="2">Uncharacterized protein</fullName>
    </submittedName>
</protein>
<name>A0ABY9PJC3_SERFO</name>
<dbReference type="RefSeq" id="WP_309205195.1">
    <property type="nucleotide sequence ID" value="NZ_CP133586.1"/>
</dbReference>
<feature type="region of interest" description="Disordered" evidence="1">
    <location>
        <begin position="1"/>
        <end position="36"/>
    </location>
</feature>
<accession>A0ABY9PJC3</accession>
<sequence>MASYNRKNIDEITKSPLSKKEDKVVKKDKRRKPTKMEMKNRIKKGNIYWELFMLPFVIKPHIK</sequence>
<keyword evidence="3" id="KW-1185">Reference proteome</keyword>
<organism evidence="2 3">
    <name type="scientific">Serratia fonticola</name>
    <dbReference type="NCBI Taxonomy" id="47917"/>
    <lineage>
        <taxon>Bacteria</taxon>
        <taxon>Pseudomonadati</taxon>
        <taxon>Pseudomonadota</taxon>
        <taxon>Gammaproteobacteria</taxon>
        <taxon>Enterobacterales</taxon>
        <taxon>Yersiniaceae</taxon>
        <taxon>Serratia</taxon>
    </lineage>
</organism>
<dbReference type="EMBL" id="CP133586">
    <property type="protein sequence ID" value="WMT13510.1"/>
    <property type="molecule type" value="Genomic_DNA"/>
</dbReference>
<reference evidence="2 3" key="1">
    <citation type="submission" date="2023-08" db="EMBL/GenBank/DDBJ databases">
        <title>Complete Genome and Methylome dissection of Serratia fonticola NEB369.</title>
        <authorList>
            <person name="Fomenkov A."/>
            <person name="Roberts R.D."/>
        </authorList>
    </citation>
    <scope>NUCLEOTIDE SEQUENCE [LARGE SCALE GENOMIC DNA]</scope>
    <source>
        <strain evidence="2 3">NEB369</strain>
    </source>
</reference>
<evidence type="ECO:0000313" key="2">
    <source>
        <dbReference type="EMBL" id="WMT13510.1"/>
    </source>
</evidence>
<gene>
    <name evidence="2" type="ORF">RFB13_20135</name>
</gene>
<feature type="compositionally biased region" description="Basic and acidic residues" evidence="1">
    <location>
        <begin position="7"/>
        <end position="25"/>
    </location>
</feature>
<proteinExistence type="predicted"/>